<protein>
    <submittedName>
        <fullName evidence="2">Uncharacterized protein</fullName>
    </submittedName>
</protein>
<gene>
    <name evidence="2" type="ORF">VW23_004940</name>
</gene>
<keyword evidence="3" id="KW-1185">Reference proteome</keyword>
<dbReference type="Proteomes" id="UP000095463">
    <property type="component" value="Unassembled WGS sequence"/>
</dbReference>
<evidence type="ECO:0000313" key="3">
    <source>
        <dbReference type="Proteomes" id="UP000095463"/>
    </source>
</evidence>
<feature type="region of interest" description="Disordered" evidence="1">
    <location>
        <begin position="86"/>
        <end position="150"/>
    </location>
</feature>
<evidence type="ECO:0000313" key="2">
    <source>
        <dbReference type="EMBL" id="OEO28384.1"/>
    </source>
</evidence>
<name>A0A1E5XIN8_9HYPH</name>
<accession>A0A1E5XIN8</accession>
<dbReference type="OrthoDB" id="7950406at2"/>
<organism evidence="2 3">
    <name type="scientific">Devosia insulae DS-56</name>
    <dbReference type="NCBI Taxonomy" id="1116389"/>
    <lineage>
        <taxon>Bacteria</taxon>
        <taxon>Pseudomonadati</taxon>
        <taxon>Pseudomonadota</taxon>
        <taxon>Alphaproteobacteria</taxon>
        <taxon>Hyphomicrobiales</taxon>
        <taxon>Devosiaceae</taxon>
        <taxon>Devosia</taxon>
    </lineage>
</organism>
<feature type="compositionally biased region" description="Low complexity" evidence="1">
    <location>
        <begin position="127"/>
        <end position="137"/>
    </location>
</feature>
<dbReference type="AlphaFoldDB" id="A0A1E5XIN8"/>
<feature type="compositionally biased region" description="Low complexity" evidence="1">
    <location>
        <begin position="95"/>
        <end position="113"/>
    </location>
</feature>
<proteinExistence type="predicted"/>
<dbReference type="RefSeq" id="WP_069912306.1">
    <property type="nucleotide sequence ID" value="NZ_LAJE02000379.1"/>
</dbReference>
<reference evidence="2 3" key="1">
    <citation type="journal article" date="2015" name="Genome Announc.">
        <title>Genome Assemblies of Three Soil-Associated Devosia species: D. insulae, D. limi, and D. soli.</title>
        <authorList>
            <person name="Hassan Y.I."/>
            <person name="Lepp D."/>
            <person name="Zhou T."/>
        </authorList>
    </citation>
    <scope>NUCLEOTIDE SEQUENCE [LARGE SCALE GENOMIC DNA]</scope>
    <source>
        <strain evidence="2 3">DS-56</strain>
    </source>
</reference>
<dbReference type="EMBL" id="LAJE02000379">
    <property type="protein sequence ID" value="OEO28384.1"/>
    <property type="molecule type" value="Genomic_DNA"/>
</dbReference>
<evidence type="ECO:0000256" key="1">
    <source>
        <dbReference type="SAM" id="MobiDB-lite"/>
    </source>
</evidence>
<feature type="region of interest" description="Disordered" evidence="1">
    <location>
        <begin position="215"/>
        <end position="249"/>
    </location>
</feature>
<sequence>MKLDGKVKGGLAWAGLVVILAVPAANMVVGNPTSGTANSAVTTADAGATKPLLKVPAVAKPAATDPIETASVTTDPVDKLLSKGKKLPSYISDGDSATPTKPAASTTDKPAAPVKLKPISPTTPIKAPTEVATVAPTETPPVPLPRDARPKTTAVASLPAAEKPLILDENKVKQQENAAVEPFPLSDDEVVTGDQLEEWDSGSLADYLERKGLLSQTSAEDSYDPDGFYLDEGPNKKKRPAEDDEFFFF</sequence>
<comment type="caution">
    <text evidence="2">The sequence shown here is derived from an EMBL/GenBank/DDBJ whole genome shotgun (WGS) entry which is preliminary data.</text>
</comment>